<dbReference type="Pfam" id="PF11799">
    <property type="entry name" value="IMS_C"/>
    <property type="match status" value="1"/>
</dbReference>
<dbReference type="GO" id="GO:0005829">
    <property type="term" value="C:cytosol"/>
    <property type="evidence" value="ECO:0007669"/>
    <property type="project" value="TreeGrafter"/>
</dbReference>
<keyword evidence="5" id="KW-0742">SOS response</keyword>
<keyword evidence="2" id="KW-0227">DNA damage</keyword>
<dbReference type="SUPFAM" id="SSF56672">
    <property type="entry name" value="DNA/RNA polymerases"/>
    <property type="match status" value="1"/>
</dbReference>
<dbReference type="InterPro" id="IPR025188">
    <property type="entry name" value="DUF4113"/>
</dbReference>
<dbReference type="SUPFAM" id="SSF100879">
    <property type="entry name" value="Lesion bypass DNA polymerase (Y-family), little finger domain"/>
    <property type="match status" value="1"/>
</dbReference>
<accession>E6W6Y3</accession>
<keyword evidence="7" id="KW-0548">Nucleotidyltransferase</keyword>
<evidence type="ECO:0000259" key="6">
    <source>
        <dbReference type="PROSITE" id="PS50173"/>
    </source>
</evidence>
<dbReference type="Gene3D" id="1.10.150.20">
    <property type="entry name" value="5' to 3' exonuclease, C-terminal subdomain"/>
    <property type="match status" value="1"/>
</dbReference>
<dbReference type="RefSeq" id="WP_013506107.1">
    <property type="nucleotide sequence ID" value="NC_014836.1"/>
</dbReference>
<dbReference type="InterPro" id="IPR036775">
    <property type="entry name" value="DNA_pol_Y-fam_lit_finger_sf"/>
</dbReference>
<comment type="similarity">
    <text evidence="1">Belongs to the DNA polymerase type-Y family.</text>
</comment>
<dbReference type="eggNOG" id="COG0389">
    <property type="taxonomic scope" value="Bacteria"/>
</dbReference>
<dbReference type="GO" id="GO:0009432">
    <property type="term" value="P:SOS response"/>
    <property type="evidence" value="ECO:0007669"/>
    <property type="project" value="UniProtKB-KW"/>
</dbReference>
<proteinExistence type="inferred from homology"/>
<dbReference type="AlphaFoldDB" id="E6W6Y3"/>
<dbReference type="OrthoDB" id="9808813at2"/>
<dbReference type="CDD" id="cd01700">
    <property type="entry name" value="PolY_Pol_V_umuC"/>
    <property type="match status" value="1"/>
</dbReference>
<dbReference type="PANTHER" id="PTHR11076">
    <property type="entry name" value="DNA REPAIR POLYMERASE UMUC / TRANSFERASE FAMILY MEMBER"/>
    <property type="match status" value="1"/>
</dbReference>
<dbReference type="InterPro" id="IPR043502">
    <property type="entry name" value="DNA/RNA_pol_sf"/>
</dbReference>
<evidence type="ECO:0000313" key="8">
    <source>
        <dbReference type="Proteomes" id="UP000002572"/>
    </source>
</evidence>
<dbReference type="GO" id="GO:0006281">
    <property type="term" value="P:DNA repair"/>
    <property type="evidence" value="ECO:0007669"/>
    <property type="project" value="UniProtKB-KW"/>
</dbReference>
<feature type="domain" description="UmuC" evidence="6">
    <location>
        <begin position="8"/>
        <end position="193"/>
    </location>
</feature>
<keyword evidence="7" id="KW-0239">DNA-directed DNA polymerase</keyword>
<dbReference type="FunCoup" id="E6W6Y3">
    <property type="interactions" value="82"/>
</dbReference>
<dbReference type="InterPro" id="IPR001126">
    <property type="entry name" value="UmuC"/>
</dbReference>
<dbReference type="PANTHER" id="PTHR11076:SF34">
    <property type="entry name" value="PROTEIN UMUC"/>
    <property type="match status" value="1"/>
</dbReference>
<evidence type="ECO:0000256" key="4">
    <source>
        <dbReference type="ARBA" id="ARBA00023204"/>
    </source>
</evidence>
<dbReference type="Gene3D" id="3.30.70.270">
    <property type="match status" value="1"/>
</dbReference>
<gene>
    <name evidence="7" type="ordered locus">Selin_1493</name>
</gene>
<dbReference type="InParanoid" id="E6W6Y3"/>
<dbReference type="InterPro" id="IPR043128">
    <property type="entry name" value="Rev_trsase/Diguanyl_cyclase"/>
</dbReference>
<keyword evidence="7" id="KW-0808">Transferase</keyword>
<dbReference type="Pfam" id="PF00817">
    <property type="entry name" value="IMS"/>
    <property type="match status" value="1"/>
</dbReference>
<dbReference type="EMBL" id="CP002432">
    <property type="protein sequence ID" value="ADU66226.1"/>
    <property type="molecule type" value="Genomic_DNA"/>
</dbReference>
<dbReference type="Pfam" id="PF13438">
    <property type="entry name" value="DUF4113"/>
    <property type="match status" value="1"/>
</dbReference>
<name>E6W6Y3_DESIS</name>
<dbReference type="Gene3D" id="3.30.1490.100">
    <property type="entry name" value="DNA polymerase, Y-family, little finger domain"/>
    <property type="match status" value="1"/>
</dbReference>
<evidence type="ECO:0000256" key="5">
    <source>
        <dbReference type="ARBA" id="ARBA00023236"/>
    </source>
</evidence>
<evidence type="ECO:0000256" key="1">
    <source>
        <dbReference type="ARBA" id="ARBA00010945"/>
    </source>
</evidence>
<dbReference type="GO" id="GO:0003684">
    <property type="term" value="F:damaged DNA binding"/>
    <property type="evidence" value="ECO:0007669"/>
    <property type="project" value="InterPro"/>
</dbReference>
<organism evidence="7 8">
    <name type="scientific">Desulfurispirillum indicum (strain ATCC BAA-1389 / DSM 22839 / S5)</name>
    <dbReference type="NCBI Taxonomy" id="653733"/>
    <lineage>
        <taxon>Bacteria</taxon>
        <taxon>Pseudomonadati</taxon>
        <taxon>Chrysiogenota</taxon>
        <taxon>Chrysiogenia</taxon>
        <taxon>Chrysiogenales</taxon>
        <taxon>Chrysiogenaceae</taxon>
        <taxon>Desulfurispirillum</taxon>
    </lineage>
</organism>
<dbReference type="GO" id="GO:0042276">
    <property type="term" value="P:error-prone translesion synthesis"/>
    <property type="evidence" value="ECO:0007669"/>
    <property type="project" value="TreeGrafter"/>
</dbReference>
<dbReference type="PROSITE" id="PS50173">
    <property type="entry name" value="UMUC"/>
    <property type="match status" value="1"/>
</dbReference>
<keyword evidence="3" id="KW-0741">SOS mutagenesis</keyword>
<evidence type="ECO:0000256" key="2">
    <source>
        <dbReference type="ARBA" id="ARBA00022763"/>
    </source>
</evidence>
<evidence type="ECO:0000313" key="7">
    <source>
        <dbReference type="EMBL" id="ADU66226.1"/>
    </source>
</evidence>
<sequence>MSTPKPLYALIDCNNFYASCEKLFRPDLDHRSVIVLSNNDGCVVARSKEAKALGIKMGEPAFKIEHIIERENIAVFSSNYAFYADISMRVMQTIEHHWPDMEIYSIDEAFLDLSRLPSTTSPTELCHSIRDAIYQWTGITVSIGIAPTKTLAKAANYAAKKYPATGGVVHLETQQRAQKLLQLMPVGEIWGIGPRTTAKLINMGMETAADLAGKDPLSMKKRFSVNVARTIEELQGNPCFHLEEDPAPRKQMVCSRSFGERITQKEAMAQAVSTYASRVTEKMREQNLQTNHVTVFLRTSPFNDSLPYYSNAASATIGAPSNDTREIIAMANQLLDYIWKDGYRYVKAGVMLSELTPASSRELGLWEDRQEYDKQQRLMAAIDSINHSGKGRVWFASEGASRKQEWKVKRERLSPSYTTDWSELPVVRL</sequence>
<dbReference type="InterPro" id="IPR050116">
    <property type="entry name" value="DNA_polymerase-Y"/>
</dbReference>
<dbReference type="KEGG" id="din:Selin_1493"/>
<protein>
    <submittedName>
        <fullName evidence="7">DNA-directed DNA polymerase</fullName>
        <ecNumber evidence="7">2.7.7.7</ecNumber>
    </submittedName>
</protein>
<dbReference type="Proteomes" id="UP000002572">
    <property type="component" value="Chromosome"/>
</dbReference>
<dbReference type="GO" id="GO:0003887">
    <property type="term" value="F:DNA-directed DNA polymerase activity"/>
    <property type="evidence" value="ECO:0007669"/>
    <property type="project" value="UniProtKB-KW"/>
</dbReference>
<dbReference type="InterPro" id="IPR017961">
    <property type="entry name" value="DNA_pol_Y-fam_little_finger"/>
</dbReference>
<dbReference type="STRING" id="653733.Selin_1493"/>
<keyword evidence="8" id="KW-1185">Reference proteome</keyword>
<dbReference type="Gene3D" id="3.40.1170.60">
    <property type="match status" value="1"/>
</dbReference>
<dbReference type="NCBIfam" id="NF002955">
    <property type="entry name" value="PRK03609.1"/>
    <property type="match status" value="1"/>
</dbReference>
<dbReference type="HOGENOM" id="CLU_012348_3_0_0"/>
<reference evidence="7 8" key="1">
    <citation type="submission" date="2010-12" db="EMBL/GenBank/DDBJ databases">
        <title>Complete sequence of Desulfurispirillum indicum S5.</title>
        <authorList>
            <consortium name="US DOE Joint Genome Institute"/>
            <person name="Lucas S."/>
            <person name="Copeland A."/>
            <person name="Lapidus A."/>
            <person name="Cheng J.-F."/>
            <person name="Goodwin L."/>
            <person name="Pitluck S."/>
            <person name="Chertkov O."/>
            <person name="Held B."/>
            <person name="Detter J.C."/>
            <person name="Han C."/>
            <person name="Tapia R."/>
            <person name="Land M."/>
            <person name="Hauser L."/>
            <person name="Kyrpides N."/>
            <person name="Ivanova N."/>
            <person name="Mikhailova N."/>
            <person name="Haggblom M."/>
            <person name="Rauschenbach I."/>
            <person name="Bini E."/>
            <person name="Woyke T."/>
        </authorList>
    </citation>
    <scope>NUCLEOTIDE SEQUENCE [LARGE SCALE GENOMIC DNA]</scope>
    <source>
        <strain evidence="8">ATCC BAA-1389 / DSM 22839 / S5</strain>
    </source>
</reference>
<evidence type="ECO:0000256" key="3">
    <source>
        <dbReference type="ARBA" id="ARBA00023199"/>
    </source>
</evidence>
<dbReference type="EC" id="2.7.7.7" evidence="7"/>
<keyword evidence="4" id="KW-0234">DNA repair</keyword>